<gene>
    <name evidence="1" type="ORF">AA0119_g6199</name>
</gene>
<accession>A0ABY0GBK0</accession>
<evidence type="ECO:0000313" key="2">
    <source>
        <dbReference type="Proteomes" id="UP000293195"/>
    </source>
</evidence>
<reference evidence="2" key="1">
    <citation type="journal article" date="2019" name="bioRxiv">
        <title>Genomics, evolutionary history and diagnostics of the Alternaria alternata species group including apple and Asian pear pathotypes.</title>
        <authorList>
            <person name="Armitage A.D."/>
            <person name="Cockerton H.M."/>
            <person name="Sreenivasaprasad S."/>
            <person name="Woodhall J.W."/>
            <person name="Lane C.R."/>
            <person name="Harrison R.J."/>
            <person name="Clarkson J.P."/>
        </authorList>
    </citation>
    <scope>NUCLEOTIDE SEQUENCE [LARGE SCALE GENOMIC DNA]</scope>
    <source>
        <strain evidence="2">FERA 635</strain>
    </source>
</reference>
<organism evidence="1 2">
    <name type="scientific">Alternaria tenuissima</name>
    <dbReference type="NCBI Taxonomy" id="119927"/>
    <lineage>
        <taxon>Eukaryota</taxon>
        <taxon>Fungi</taxon>
        <taxon>Dikarya</taxon>
        <taxon>Ascomycota</taxon>
        <taxon>Pezizomycotina</taxon>
        <taxon>Dothideomycetes</taxon>
        <taxon>Pleosporomycetidae</taxon>
        <taxon>Pleosporales</taxon>
        <taxon>Pleosporineae</taxon>
        <taxon>Pleosporaceae</taxon>
        <taxon>Alternaria</taxon>
        <taxon>Alternaria sect. Alternaria</taxon>
        <taxon>Alternaria alternata complex</taxon>
    </lineage>
</organism>
<keyword evidence="2" id="KW-1185">Reference proteome</keyword>
<comment type="caution">
    <text evidence="1">The sequence shown here is derived from an EMBL/GenBank/DDBJ whole genome shotgun (WGS) entry which is preliminary data.</text>
</comment>
<evidence type="ECO:0000313" key="1">
    <source>
        <dbReference type="EMBL" id="RYO00164.1"/>
    </source>
</evidence>
<dbReference type="EMBL" id="PDXF01000020">
    <property type="protein sequence ID" value="RYO00164.1"/>
    <property type="molecule type" value="Genomic_DNA"/>
</dbReference>
<proteinExistence type="predicted"/>
<name>A0ABY0GBK0_9PLEO</name>
<dbReference type="Proteomes" id="UP000293195">
    <property type="component" value="Unassembled WGS sequence"/>
</dbReference>
<sequence length="352" mass="39917">MRHWTENPPDGINLSNASFLVSFRRGHLSREFEQMFTLFADMLCSLPQDAVFALLGLVGERTKDTELIGMIDYSLTVWQLLQCILARDIIEYPLQFAYHYWVEILRNQEDKDTHMHDVLNVQLRHQAHLSLRDLDDSRYTNLDGLSLRMALALPVDGSSSKPGVTGIILAVHTRDRPTVLEQAVVSLQVYSSTGPDTAVSILFEACDSQCSTACMSHRIIGFEWKPSWVREHGLELEPPKKLINLPLLMRNSESSLPIIISELSLEFRAILQTTNTKCCVVRDRFSQYTLETDLETMEKLVDFVYSIRRSRDITDDAETLEHLSEFTKGVGNDWSNVQSEAYSSSGPATTIA</sequence>
<protein>
    <submittedName>
        <fullName evidence="1">Uncharacterized protein</fullName>
    </submittedName>
</protein>